<evidence type="ECO:0000313" key="1">
    <source>
        <dbReference type="EMBL" id="EUC47828.1"/>
    </source>
</evidence>
<keyword evidence="2" id="KW-1185">Reference proteome</keyword>
<feature type="non-terminal residue" evidence="1">
    <location>
        <position position="1"/>
    </location>
</feature>
<dbReference type="Proteomes" id="UP000054032">
    <property type="component" value="Unassembled WGS sequence"/>
</dbReference>
<dbReference type="HOGENOM" id="CLU_2503792_0_0_1"/>
<dbReference type="PANTHER" id="PTHR24148:SF64">
    <property type="entry name" value="HETEROKARYON INCOMPATIBILITY DOMAIN-CONTAINING PROTEIN"/>
    <property type="match status" value="1"/>
</dbReference>
<protein>
    <submittedName>
        <fullName evidence="1">Uncharacterized protein</fullName>
    </submittedName>
</protein>
<evidence type="ECO:0000313" key="2">
    <source>
        <dbReference type="Proteomes" id="UP000054032"/>
    </source>
</evidence>
<sequence length="86" mass="9425">ICFCEAMANACKNRAFFVTGSGYFVLGPYFAAQNDVVGVLYGSQFPVVLRPIGKNFLFLGTCYVHGIMHGEASDSRDKDEIVFSLC</sequence>
<reference evidence="1 2" key="1">
    <citation type="journal article" date="2013" name="PLoS Genet.">
        <title>Comparative genome structure, secondary metabolite, and effector coding capacity across Cochliobolus pathogens.</title>
        <authorList>
            <person name="Condon B.J."/>
            <person name="Leng Y."/>
            <person name="Wu D."/>
            <person name="Bushley K.E."/>
            <person name="Ohm R.A."/>
            <person name="Otillar R."/>
            <person name="Martin J."/>
            <person name="Schackwitz W."/>
            <person name="Grimwood J."/>
            <person name="MohdZainudin N."/>
            <person name="Xue C."/>
            <person name="Wang R."/>
            <person name="Manning V.A."/>
            <person name="Dhillon B."/>
            <person name="Tu Z.J."/>
            <person name="Steffenson B.J."/>
            <person name="Salamov A."/>
            <person name="Sun H."/>
            <person name="Lowry S."/>
            <person name="LaButti K."/>
            <person name="Han J."/>
            <person name="Copeland A."/>
            <person name="Lindquist E."/>
            <person name="Barry K."/>
            <person name="Schmutz J."/>
            <person name="Baker S.E."/>
            <person name="Ciuffetti L.M."/>
            <person name="Grigoriev I.V."/>
            <person name="Zhong S."/>
            <person name="Turgeon B.G."/>
        </authorList>
    </citation>
    <scope>NUCLEOTIDE SEQUENCE [LARGE SCALE GENOMIC DNA]</scope>
    <source>
        <strain evidence="1 2">ATCC 44560</strain>
    </source>
</reference>
<dbReference type="EMBL" id="KI963948">
    <property type="protein sequence ID" value="EUC47828.1"/>
    <property type="molecule type" value="Genomic_DNA"/>
</dbReference>
<accession>W6ZDD1</accession>
<proteinExistence type="predicted"/>
<gene>
    <name evidence="1" type="ORF">COCMIDRAFT_89211</name>
</gene>
<dbReference type="RefSeq" id="XP_007685717.1">
    <property type="nucleotide sequence ID" value="XM_007687527.1"/>
</dbReference>
<dbReference type="InterPro" id="IPR052895">
    <property type="entry name" value="HetReg/Transcr_Mod"/>
</dbReference>
<dbReference type="GeneID" id="19127427"/>
<dbReference type="KEGG" id="bor:COCMIDRAFT_89211"/>
<dbReference type="Pfam" id="PF26639">
    <property type="entry name" value="Het-6_barrel"/>
    <property type="match status" value="1"/>
</dbReference>
<dbReference type="OrthoDB" id="5386682at2759"/>
<dbReference type="eggNOG" id="ENOG502TFAX">
    <property type="taxonomic scope" value="Eukaryota"/>
</dbReference>
<dbReference type="STRING" id="930090.W6ZDD1"/>
<organism evidence="1 2">
    <name type="scientific">Bipolaris oryzae ATCC 44560</name>
    <dbReference type="NCBI Taxonomy" id="930090"/>
    <lineage>
        <taxon>Eukaryota</taxon>
        <taxon>Fungi</taxon>
        <taxon>Dikarya</taxon>
        <taxon>Ascomycota</taxon>
        <taxon>Pezizomycotina</taxon>
        <taxon>Dothideomycetes</taxon>
        <taxon>Pleosporomycetidae</taxon>
        <taxon>Pleosporales</taxon>
        <taxon>Pleosporineae</taxon>
        <taxon>Pleosporaceae</taxon>
        <taxon>Bipolaris</taxon>
    </lineage>
</organism>
<dbReference type="PANTHER" id="PTHR24148">
    <property type="entry name" value="ANKYRIN REPEAT DOMAIN-CONTAINING PROTEIN 39 HOMOLOG-RELATED"/>
    <property type="match status" value="1"/>
</dbReference>
<name>W6ZDD1_COCMI</name>
<dbReference type="AlphaFoldDB" id="W6ZDD1"/>